<accession>A0A0B7ANG3</accession>
<protein>
    <recommendedName>
        <fullName evidence="4">BRICHOS domain-containing protein</fullName>
    </recommendedName>
</protein>
<name>A0A0B7ANG3_9EUPU</name>
<feature type="transmembrane region" description="Helical" evidence="3">
    <location>
        <begin position="58"/>
        <end position="80"/>
    </location>
</feature>
<gene>
    <name evidence="6" type="primary">ORF126533</name>
    <name evidence="5" type="synonym">ORF126514</name>
</gene>
<evidence type="ECO:0000256" key="1">
    <source>
        <dbReference type="ARBA" id="ARBA00023157"/>
    </source>
</evidence>
<feature type="region of interest" description="Disordered" evidence="2">
    <location>
        <begin position="110"/>
        <end position="134"/>
    </location>
</feature>
<sequence length="241" mass="27429">MSPPTVSLARKEPLKSTFDDVFLAEKENGVEAPAVITLDTDRRARNLRQAKKQKRCRFIFCAVSMVIILGLAAALTVTLMKVLHRHRHTWKVEDTAGQTMHVNVDDHNNLIHASHDNSNSGNSNNDNSNNGNSNQNHVVVIEILHEYKRQLIAYRDVKNQTCYIDRMTETFADGLARWQSYEKEGRAPRALKVISDKPIEVEVLKHIGDVHIYAHCKSGNSYWVMEYEETEVTTVTKVVYA</sequence>
<evidence type="ECO:0000256" key="2">
    <source>
        <dbReference type="SAM" id="MobiDB-lite"/>
    </source>
</evidence>
<dbReference type="PROSITE" id="PS50869">
    <property type="entry name" value="BRICHOS"/>
    <property type="match status" value="1"/>
</dbReference>
<keyword evidence="1" id="KW-1015">Disulfide bond</keyword>
<keyword evidence="3" id="KW-0812">Transmembrane</keyword>
<evidence type="ECO:0000256" key="3">
    <source>
        <dbReference type="SAM" id="Phobius"/>
    </source>
</evidence>
<keyword evidence="3" id="KW-0472">Membrane</keyword>
<evidence type="ECO:0000313" key="5">
    <source>
        <dbReference type="EMBL" id="CEK81527.1"/>
    </source>
</evidence>
<dbReference type="InterPro" id="IPR007084">
    <property type="entry name" value="BRICHOS_dom"/>
</dbReference>
<dbReference type="AlphaFoldDB" id="A0A0B7ANG3"/>
<proteinExistence type="predicted"/>
<reference evidence="6" key="1">
    <citation type="submission" date="2014-12" db="EMBL/GenBank/DDBJ databases">
        <title>Insight into the proteome of Arion vulgaris.</title>
        <authorList>
            <person name="Aradska J."/>
            <person name="Bulat T."/>
            <person name="Smidak R."/>
            <person name="Sarate P."/>
            <person name="Gangsoo J."/>
            <person name="Sialana F."/>
            <person name="Bilban M."/>
            <person name="Lubec G."/>
        </authorList>
    </citation>
    <scope>NUCLEOTIDE SEQUENCE</scope>
    <source>
        <tissue evidence="6">Skin</tissue>
    </source>
</reference>
<evidence type="ECO:0000313" key="6">
    <source>
        <dbReference type="EMBL" id="CEK81531.1"/>
    </source>
</evidence>
<dbReference type="EMBL" id="HACG01034662">
    <property type="protein sequence ID" value="CEK81527.1"/>
    <property type="molecule type" value="Transcribed_RNA"/>
</dbReference>
<dbReference type="Pfam" id="PF04089">
    <property type="entry name" value="BRICHOS"/>
    <property type="match status" value="1"/>
</dbReference>
<organism evidence="6">
    <name type="scientific">Arion vulgaris</name>
    <dbReference type="NCBI Taxonomy" id="1028688"/>
    <lineage>
        <taxon>Eukaryota</taxon>
        <taxon>Metazoa</taxon>
        <taxon>Spiralia</taxon>
        <taxon>Lophotrochozoa</taxon>
        <taxon>Mollusca</taxon>
        <taxon>Gastropoda</taxon>
        <taxon>Heterobranchia</taxon>
        <taxon>Euthyneura</taxon>
        <taxon>Panpulmonata</taxon>
        <taxon>Eupulmonata</taxon>
        <taxon>Stylommatophora</taxon>
        <taxon>Helicina</taxon>
        <taxon>Arionoidea</taxon>
        <taxon>Arionidae</taxon>
        <taxon>Arion</taxon>
    </lineage>
</organism>
<feature type="domain" description="BRICHOS" evidence="4">
    <location>
        <begin position="135"/>
        <end position="224"/>
    </location>
</feature>
<dbReference type="EMBL" id="HACG01034666">
    <property type="protein sequence ID" value="CEK81531.1"/>
    <property type="molecule type" value="Transcribed_RNA"/>
</dbReference>
<dbReference type="Gene3D" id="3.30.390.150">
    <property type="match status" value="1"/>
</dbReference>
<keyword evidence="3" id="KW-1133">Transmembrane helix</keyword>
<feature type="compositionally biased region" description="Low complexity" evidence="2">
    <location>
        <begin position="116"/>
        <end position="134"/>
    </location>
</feature>
<evidence type="ECO:0000259" key="4">
    <source>
        <dbReference type="PROSITE" id="PS50869"/>
    </source>
</evidence>